<proteinExistence type="predicted"/>
<evidence type="ECO:0000313" key="2">
    <source>
        <dbReference type="EMBL" id="MDP5275133.1"/>
    </source>
</evidence>
<dbReference type="InterPro" id="IPR012854">
    <property type="entry name" value="Cu_amine_oxidase-like_N"/>
</dbReference>
<accession>A0ABT9J0N2</accession>
<gene>
    <name evidence="2" type="ORF">Q5Y73_13535</name>
</gene>
<protein>
    <submittedName>
        <fullName evidence="2">Stalk domain-containing protein</fullName>
    </submittedName>
</protein>
<organism evidence="2 3">
    <name type="scientific">Chengkuizengella axinellae</name>
    <dbReference type="NCBI Taxonomy" id="3064388"/>
    <lineage>
        <taxon>Bacteria</taxon>
        <taxon>Bacillati</taxon>
        <taxon>Bacillota</taxon>
        <taxon>Bacilli</taxon>
        <taxon>Bacillales</taxon>
        <taxon>Paenibacillaceae</taxon>
        <taxon>Chengkuizengella</taxon>
    </lineage>
</organism>
<name>A0ABT9J0N2_9BACL</name>
<evidence type="ECO:0000313" key="3">
    <source>
        <dbReference type="Proteomes" id="UP001231941"/>
    </source>
</evidence>
<keyword evidence="3" id="KW-1185">Reference proteome</keyword>
<comment type="caution">
    <text evidence="2">The sequence shown here is derived from an EMBL/GenBank/DDBJ whole genome shotgun (WGS) entry which is preliminary data.</text>
</comment>
<dbReference type="Gene3D" id="3.30.457.10">
    <property type="entry name" value="Copper amine oxidase-like, N-terminal domain"/>
    <property type="match status" value="1"/>
</dbReference>
<dbReference type="SUPFAM" id="SSF55383">
    <property type="entry name" value="Copper amine oxidase, domain N"/>
    <property type="match status" value="1"/>
</dbReference>
<dbReference type="InterPro" id="IPR036582">
    <property type="entry name" value="Mao_N_sf"/>
</dbReference>
<sequence length="403" mass="47714">MKKGIILLVILIVSIVSSAVVFGTDEKEIEVWIDDKKLQFEETPFIEDNKLFVPFRLLFNELGLIVNWDQETQTVLGTNDNFSIHLPLYSKQTIVNGETMEVEPKIVNNRTFVSIKFVVESIGAKVEWDDQLRIISVTSPRELEKQNEIERQEEIKKQEEYKKEISEMFDRYIEYRNDENLTGIESLLSDGFHQINSNVESLEYFETYDLEIELMEIDIQFMNQHYVANIETIEKVVNTNEAFYLDQIQDLSYTVWKTKEGSWQIDVSRLWDKEYITPESILNYEVDVPKDYEEEILKVLEDEIKYANEGNIEKYTSVYHDESPEITEENVQFLINVWSEFGYLSYENLLVSIVDFKENEAKVFALQNMVESPFYNTLSERAFIYTLEKSENDQWKIYQKEKI</sequence>
<dbReference type="EMBL" id="JAVAMP010000006">
    <property type="protein sequence ID" value="MDP5275133.1"/>
    <property type="molecule type" value="Genomic_DNA"/>
</dbReference>
<evidence type="ECO:0000259" key="1">
    <source>
        <dbReference type="Pfam" id="PF07833"/>
    </source>
</evidence>
<dbReference type="Proteomes" id="UP001231941">
    <property type="component" value="Unassembled WGS sequence"/>
</dbReference>
<feature type="domain" description="Copper amine oxidase-like N-terminal" evidence="1">
    <location>
        <begin position="33"/>
        <end position="136"/>
    </location>
</feature>
<dbReference type="RefSeq" id="WP_305992445.1">
    <property type="nucleotide sequence ID" value="NZ_JAVAMP010000006.1"/>
</dbReference>
<reference evidence="2 3" key="1">
    <citation type="submission" date="2023-08" db="EMBL/GenBank/DDBJ databases">
        <authorList>
            <person name="Park J.-S."/>
        </authorList>
    </citation>
    <scope>NUCLEOTIDE SEQUENCE [LARGE SCALE GENOMIC DNA]</scope>
    <source>
        <strain evidence="2 3">2205SS18-9</strain>
    </source>
</reference>
<dbReference type="Pfam" id="PF07833">
    <property type="entry name" value="Cu_amine_oxidN1"/>
    <property type="match status" value="1"/>
</dbReference>